<feature type="domain" description="Nas2 N-terminal" evidence="5">
    <location>
        <begin position="8"/>
        <end position="83"/>
    </location>
</feature>
<reference evidence="6" key="1">
    <citation type="journal article" date="2023" name="PhytoFront">
        <title>Draft Genome Resources of Seven Strains of Tilletia horrida, Causal Agent of Kernel Smut of Rice.</title>
        <authorList>
            <person name="Khanal S."/>
            <person name="Antony Babu S."/>
            <person name="Zhou X.G."/>
        </authorList>
    </citation>
    <scope>NUCLEOTIDE SEQUENCE</scope>
    <source>
        <strain evidence="6">TX6</strain>
    </source>
</reference>
<dbReference type="SUPFAM" id="SSF50156">
    <property type="entry name" value="PDZ domain-like"/>
    <property type="match status" value="1"/>
</dbReference>
<evidence type="ECO:0000259" key="5">
    <source>
        <dbReference type="Pfam" id="PF18265"/>
    </source>
</evidence>
<evidence type="ECO:0000313" key="7">
    <source>
        <dbReference type="Proteomes" id="UP001176517"/>
    </source>
</evidence>
<dbReference type="InterPro" id="IPR035269">
    <property type="entry name" value="PSMD9"/>
</dbReference>
<dbReference type="Pfam" id="PF18265">
    <property type="entry name" value="Nas2_N"/>
    <property type="match status" value="1"/>
</dbReference>
<evidence type="ECO:0000256" key="1">
    <source>
        <dbReference type="ARBA" id="ARBA00005256"/>
    </source>
</evidence>
<comment type="similarity">
    <text evidence="1">Belongs to the proteasome subunit p27 family.</text>
</comment>
<organism evidence="6 7">
    <name type="scientific">Tilletia horrida</name>
    <dbReference type="NCBI Taxonomy" id="155126"/>
    <lineage>
        <taxon>Eukaryota</taxon>
        <taxon>Fungi</taxon>
        <taxon>Dikarya</taxon>
        <taxon>Basidiomycota</taxon>
        <taxon>Ustilaginomycotina</taxon>
        <taxon>Exobasidiomycetes</taxon>
        <taxon>Tilletiales</taxon>
        <taxon>Tilletiaceae</taxon>
        <taxon>Tilletia</taxon>
    </lineage>
</organism>
<feature type="region of interest" description="Disordered" evidence="3">
    <location>
        <begin position="83"/>
        <end position="117"/>
    </location>
</feature>
<dbReference type="GO" id="GO:0070682">
    <property type="term" value="P:proteasome regulatory particle assembly"/>
    <property type="evidence" value="ECO:0007669"/>
    <property type="project" value="InterPro"/>
</dbReference>
<accession>A0AAN6JTP0</accession>
<protein>
    <submittedName>
        <fullName evidence="6">26S proteasome regulatory subunit</fullName>
    </submittedName>
</protein>
<proteinExistence type="inferred from homology"/>
<feature type="domain" description="PDZ" evidence="4">
    <location>
        <begin position="128"/>
        <end position="158"/>
    </location>
</feature>
<keyword evidence="6" id="KW-0647">Proteasome</keyword>
<dbReference type="InterPro" id="IPR036034">
    <property type="entry name" value="PDZ_sf"/>
</dbReference>
<evidence type="ECO:0000259" key="4">
    <source>
        <dbReference type="Pfam" id="PF17820"/>
    </source>
</evidence>
<dbReference type="Gene3D" id="2.30.42.10">
    <property type="match status" value="1"/>
</dbReference>
<gene>
    <name evidence="6" type="primary">NAS2</name>
    <name evidence="6" type="ORF">OC846_001244</name>
</gene>
<dbReference type="EMBL" id="JAPDMZ010000017">
    <property type="protein sequence ID" value="KAK0556289.1"/>
    <property type="molecule type" value="Genomic_DNA"/>
</dbReference>
<dbReference type="AlphaFoldDB" id="A0AAN6JTP0"/>
<dbReference type="GO" id="GO:0005737">
    <property type="term" value="C:cytoplasm"/>
    <property type="evidence" value="ECO:0007669"/>
    <property type="project" value="TreeGrafter"/>
</dbReference>
<evidence type="ECO:0000256" key="2">
    <source>
        <dbReference type="ARBA" id="ARBA00023186"/>
    </source>
</evidence>
<name>A0AAN6JTP0_9BASI</name>
<dbReference type="Pfam" id="PF17820">
    <property type="entry name" value="PDZ_6"/>
    <property type="match status" value="1"/>
</dbReference>
<evidence type="ECO:0000256" key="3">
    <source>
        <dbReference type="SAM" id="MobiDB-lite"/>
    </source>
</evidence>
<keyword evidence="2" id="KW-0143">Chaperone</keyword>
<dbReference type="PANTHER" id="PTHR12651">
    <property type="entry name" value="26S PROTEASOME NON-ATPASE REGULATORY SUBUNIT 9"/>
    <property type="match status" value="1"/>
</dbReference>
<dbReference type="GO" id="GO:0005634">
    <property type="term" value="C:nucleus"/>
    <property type="evidence" value="ECO:0007669"/>
    <property type="project" value="TreeGrafter"/>
</dbReference>
<dbReference type="Gene3D" id="6.10.140.1710">
    <property type="match status" value="1"/>
</dbReference>
<evidence type="ECO:0000313" key="6">
    <source>
        <dbReference type="EMBL" id="KAK0556289.1"/>
    </source>
</evidence>
<dbReference type="InterPro" id="IPR041489">
    <property type="entry name" value="PDZ_6"/>
</dbReference>
<dbReference type="GO" id="GO:0000502">
    <property type="term" value="C:proteasome complex"/>
    <property type="evidence" value="ECO:0007669"/>
    <property type="project" value="UniProtKB-KW"/>
</dbReference>
<comment type="caution">
    <text evidence="6">The sequence shown here is derived from an EMBL/GenBank/DDBJ whole genome shotgun (WGS) entry which is preliminary data.</text>
</comment>
<dbReference type="PANTHER" id="PTHR12651:SF1">
    <property type="entry name" value="26S PROTEASOME NON-ATPASE REGULATORY SUBUNIT 9"/>
    <property type="match status" value="1"/>
</dbReference>
<dbReference type="Proteomes" id="UP001176517">
    <property type="component" value="Unassembled WGS sequence"/>
</dbReference>
<dbReference type="InterPro" id="IPR040815">
    <property type="entry name" value="Nas2_N"/>
</dbReference>
<keyword evidence="7" id="KW-1185">Reference proteome</keyword>
<sequence>MSRQLALELDARRKDIDEELGALMDVLRSHNATLTSPLVDAEGFPRADIDIHAIRIARNRIAHLRNDRVAVTEQMAQAMRDAFLEPPGGGDRRNLVNGHSSTSSTTSSGHASDSRTGAVEELAPFARINSVSASSPAETAGLREGDLILSFGGLSSARSSSDDAGSTPSLSDLPPLVREGQQIEVILRRGSAQEAAASSQILTLQLVPASGPSHRGLLGCHLLPL</sequence>